<dbReference type="CDD" id="cd00093">
    <property type="entry name" value="HTH_XRE"/>
    <property type="match status" value="1"/>
</dbReference>
<evidence type="ECO:0000259" key="1">
    <source>
        <dbReference type="PROSITE" id="PS50943"/>
    </source>
</evidence>
<dbReference type="EMBL" id="LT629759">
    <property type="protein sequence ID" value="SDR68735.1"/>
    <property type="molecule type" value="Genomic_DNA"/>
</dbReference>
<gene>
    <name evidence="2" type="ORF">SAMN04489857_0645</name>
</gene>
<dbReference type="InterPro" id="IPR001387">
    <property type="entry name" value="Cro/C1-type_HTH"/>
</dbReference>
<evidence type="ECO:0000313" key="3">
    <source>
        <dbReference type="Proteomes" id="UP000199480"/>
    </source>
</evidence>
<dbReference type="Pfam" id="PF01381">
    <property type="entry name" value="HTH_3"/>
    <property type="match status" value="1"/>
</dbReference>
<dbReference type="GO" id="GO:0003677">
    <property type="term" value="F:DNA binding"/>
    <property type="evidence" value="ECO:0007669"/>
    <property type="project" value="UniProtKB-KW"/>
</dbReference>
<reference evidence="3" key="1">
    <citation type="submission" date="2016-10" db="EMBL/GenBank/DDBJ databases">
        <authorList>
            <person name="Varghese N."/>
            <person name="Submissions S."/>
        </authorList>
    </citation>
    <scope>NUCLEOTIDE SEQUENCE [LARGE SCALE GENOMIC DNA]</scope>
    <source>
        <strain evidence="3">DSM 22620</strain>
    </source>
</reference>
<sequence>MSNRFKERRNELGLSAEQAAVKIGVTLGTLYSWERGDTKPNAKKLADMAVAYEVSADWLIGLEK</sequence>
<dbReference type="Gene3D" id="1.10.260.40">
    <property type="entry name" value="lambda repressor-like DNA-binding domains"/>
    <property type="match status" value="1"/>
</dbReference>
<keyword evidence="2" id="KW-0238">DNA-binding</keyword>
<dbReference type="OrthoDB" id="3183970at2"/>
<dbReference type="RefSeq" id="WP_090861677.1">
    <property type="nucleotide sequence ID" value="NZ_LT629759.1"/>
</dbReference>
<dbReference type="PROSITE" id="PS50943">
    <property type="entry name" value="HTH_CROC1"/>
    <property type="match status" value="1"/>
</dbReference>
<dbReference type="SUPFAM" id="SSF47413">
    <property type="entry name" value="lambda repressor-like DNA-binding domains"/>
    <property type="match status" value="1"/>
</dbReference>
<evidence type="ECO:0000313" key="2">
    <source>
        <dbReference type="EMBL" id="SDR68735.1"/>
    </source>
</evidence>
<accession>A0A1H1L3Y6</accession>
<feature type="domain" description="HTH cro/C1-type" evidence="1">
    <location>
        <begin position="5"/>
        <end position="59"/>
    </location>
</feature>
<protein>
    <submittedName>
        <fullName evidence="2">DNA-binding transcriptional regulator, XRE-family HTH domain</fullName>
    </submittedName>
</protein>
<dbReference type="Proteomes" id="UP000199480">
    <property type="component" value="Chromosome I"/>
</dbReference>
<name>A0A1H1L3Y6_9ACTN</name>
<dbReference type="SMART" id="SM00530">
    <property type="entry name" value="HTH_XRE"/>
    <property type="match status" value="1"/>
</dbReference>
<dbReference type="AlphaFoldDB" id="A0A1H1L3Y6"/>
<proteinExistence type="predicted"/>
<dbReference type="InterPro" id="IPR010982">
    <property type="entry name" value="Lambda_DNA-bd_dom_sf"/>
</dbReference>
<organism evidence="2 3">
    <name type="scientific">Parafannyhessea umbonata</name>
    <dbReference type="NCBI Taxonomy" id="604330"/>
    <lineage>
        <taxon>Bacteria</taxon>
        <taxon>Bacillati</taxon>
        <taxon>Actinomycetota</taxon>
        <taxon>Coriobacteriia</taxon>
        <taxon>Coriobacteriales</taxon>
        <taxon>Atopobiaceae</taxon>
        <taxon>Parafannyhessea</taxon>
    </lineage>
</organism>
<dbReference type="GeneID" id="78500020"/>